<protein>
    <submittedName>
        <fullName evidence="1">Uncharacterized protein</fullName>
    </submittedName>
</protein>
<dbReference type="RefSeq" id="XP_060303580.1">
    <property type="nucleotide sequence ID" value="XM_060444709.1"/>
</dbReference>
<evidence type="ECO:0000313" key="1">
    <source>
        <dbReference type="EMBL" id="KAK0734703.1"/>
    </source>
</evidence>
<proteinExistence type="predicted"/>
<accession>A0AA40EGK0</accession>
<evidence type="ECO:0000313" key="2">
    <source>
        <dbReference type="Proteomes" id="UP001172101"/>
    </source>
</evidence>
<name>A0AA40EGK0_9PEZI</name>
<dbReference type="EMBL" id="JAUIRO010000001">
    <property type="protein sequence ID" value="KAK0734703.1"/>
    <property type="molecule type" value="Genomic_DNA"/>
</dbReference>
<reference evidence="1" key="1">
    <citation type="submission" date="2023-06" db="EMBL/GenBank/DDBJ databases">
        <title>Genome-scale phylogeny and comparative genomics of the fungal order Sordariales.</title>
        <authorList>
            <consortium name="Lawrence Berkeley National Laboratory"/>
            <person name="Hensen N."/>
            <person name="Bonometti L."/>
            <person name="Westerberg I."/>
            <person name="Brannstrom I.O."/>
            <person name="Guillou S."/>
            <person name="Cros-Aarteil S."/>
            <person name="Calhoun S."/>
            <person name="Haridas S."/>
            <person name="Kuo A."/>
            <person name="Mondo S."/>
            <person name="Pangilinan J."/>
            <person name="Riley R."/>
            <person name="LaButti K."/>
            <person name="Andreopoulos B."/>
            <person name="Lipzen A."/>
            <person name="Chen C."/>
            <person name="Yanf M."/>
            <person name="Daum C."/>
            <person name="Ng V."/>
            <person name="Clum A."/>
            <person name="Steindorff A."/>
            <person name="Ohm R."/>
            <person name="Martin F."/>
            <person name="Silar P."/>
            <person name="Natvig D."/>
            <person name="Lalanne C."/>
            <person name="Gautier V."/>
            <person name="Ament-velasquez S.L."/>
            <person name="Kruys A."/>
            <person name="Hutchinson M.I."/>
            <person name="Powell A.J."/>
            <person name="Barry K."/>
            <person name="Miller A.N."/>
            <person name="Grigoriev I.V."/>
            <person name="Debuchy R."/>
            <person name="Gladieux P."/>
            <person name="Thoren M.H."/>
            <person name="Johannesson H."/>
        </authorList>
    </citation>
    <scope>NUCLEOTIDE SEQUENCE</scope>
    <source>
        <strain evidence="1">SMH2392-1A</strain>
    </source>
</reference>
<comment type="caution">
    <text evidence="1">The sequence shown here is derived from an EMBL/GenBank/DDBJ whole genome shotgun (WGS) entry which is preliminary data.</text>
</comment>
<organism evidence="1 2">
    <name type="scientific">Lasiosphaeria miniovina</name>
    <dbReference type="NCBI Taxonomy" id="1954250"/>
    <lineage>
        <taxon>Eukaryota</taxon>
        <taxon>Fungi</taxon>
        <taxon>Dikarya</taxon>
        <taxon>Ascomycota</taxon>
        <taxon>Pezizomycotina</taxon>
        <taxon>Sordariomycetes</taxon>
        <taxon>Sordariomycetidae</taxon>
        <taxon>Sordariales</taxon>
        <taxon>Lasiosphaeriaceae</taxon>
        <taxon>Lasiosphaeria</taxon>
    </lineage>
</organism>
<gene>
    <name evidence="1" type="ORF">B0T26DRAFT_746576</name>
</gene>
<sequence length="289" mass="32262">MTSAPTSSKGSGSGVDGILNKLFSNVQASRSKAQHHCGCEFSLSPSLQEWETVICKREVAYLDILGSRNPEWGDRHSVYFVLDKKTGDRMSVVHLRISATDAQHHYEALSGHLRTSYMARFKFDLISEDQHSKDVAASVLKYQIPNTDIKGQFGDMLAVLCAGRPTPCFYYALDEQHWGVVKWIGTMIGLFNQPKNPLSMEPSLSDAAITAFIKSPNHRSAALSVLEASEILVAEMASKETQLYKIHLKIEATNHLHNFRDRDSPGVYMARFTFSLISKNQRVDHISTA</sequence>
<keyword evidence="2" id="KW-1185">Reference proteome</keyword>
<dbReference type="Proteomes" id="UP001172101">
    <property type="component" value="Unassembled WGS sequence"/>
</dbReference>
<dbReference type="GeneID" id="85327979"/>
<dbReference type="AlphaFoldDB" id="A0AA40EGK0"/>